<reference evidence="1" key="1">
    <citation type="submission" date="2021-02" db="EMBL/GenBank/DDBJ databases">
        <authorList>
            <consortium name="DOE Joint Genome Institute"/>
            <person name="Ahrendt S."/>
            <person name="Looney B.P."/>
            <person name="Miyauchi S."/>
            <person name="Morin E."/>
            <person name="Drula E."/>
            <person name="Courty P.E."/>
            <person name="Chicoki N."/>
            <person name="Fauchery L."/>
            <person name="Kohler A."/>
            <person name="Kuo A."/>
            <person name="Labutti K."/>
            <person name="Pangilinan J."/>
            <person name="Lipzen A."/>
            <person name="Riley R."/>
            <person name="Andreopoulos W."/>
            <person name="He G."/>
            <person name="Johnson J."/>
            <person name="Barry K.W."/>
            <person name="Grigoriev I.V."/>
            <person name="Nagy L."/>
            <person name="Hibbett D."/>
            <person name="Henrissat B."/>
            <person name="Matheny P.B."/>
            <person name="Labbe J."/>
            <person name="Martin F."/>
        </authorList>
    </citation>
    <scope>NUCLEOTIDE SEQUENCE</scope>
    <source>
        <strain evidence="1">FP105234-sp</strain>
    </source>
</reference>
<protein>
    <submittedName>
        <fullName evidence="1">Uncharacterized protein</fullName>
    </submittedName>
</protein>
<name>A0ACB8R5T7_9AGAM</name>
<evidence type="ECO:0000313" key="2">
    <source>
        <dbReference type="Proteomes" id="UP000814033"/>
    </source>
</evidence>
<dbReference type="Proteomes" id="UP000814033">
    <property type="component" value="Unassembled WGS sequence"/>
</dbReference>
<reference evidence="1" key="2">
    <citation type="journal article" date="2022" name="New Phytol.">
        <title>Evolutionary transition to the ectomycorrhizal habit in the genomes of a hyperdiverse lineage of mushroom-forming fungi.</title>
        <authorList>
            <person name="Looney B."/>
            <person name="Miyauchi S."/>
            <person name="Morin E."/>
            <person name="Drula E."/>
            <person name="Courty P.E."/>
            <person name="Kohler A."/>
            <person name="Kuo A."/>
            <person name="LaButti K."/>
            <person name="Pangilinan J."/>
            <person name="Lipzen A."/>
            <person name="Riley R."/>
            <person name="Andreopoulos W."/>
            <person name="He G."/>
            <person name="Johnson J."/>
            <person name="Nolan M."/>
            <person name="Tritt A."/>
            <person name="Barry K.W."/>
            <person name="Grigoriev I.V."/>
            <person name="Nagy L.G."/>
            <person name="Hibbett D."/>
            <person name="Henrissat B."/>
            <person name="Matheny P.B."/>
            <person name="Labbe J."/>
            <person name="Martin F.M."/>
        </authorList>
    </citation>
    <scope>NUCLEOTIDE SEQUENCE</scope>
    <source>
        <strain evidence="1">FP105234-sp</strain>
    </source>
</reference>
<organism evidence="1 2">
    <name type="scientific">Auriscalpium vulgare</name>
    <dbReference type="NCBI Taxonomy" id="40419"/>
    <lineage>
        <taxon>Eukaryota</taxon>
        <taxon>Fungi</taxon>
        <taxon>Dikarya</taxon>
        <taxon>Basidiomycota</taxon>
        <taxon>Agaricomycotina</taxon>
        <taxon>Agaricomycetes</taxon>
        <taxon>Russulales</taxon>
        <taxon>Auriscalpiaceae</taxon>
        <taxon>Auriscalpium</taxon>
    </lineage>
</organism>
<proteinExistence type="predicted"/>
<accession>A0ACB8R5T7</accession>
<keyword evidence="2" id="KW-1185">Reference proteome</keyword>
<dbReference type="EMBL" id="MU276296">
    <property type="protein sequence ID" value="KAI0039506.1"/>
    <property type="molecule type" value="Genomic_DNA"/>
</dbReference>
<comment type="caution">
    <text evidence="1">The sequence shown here is derived from an EMBL/GenBank/DDBJ whole genome shotgun (WGS) entry which is preliminary data.</text>
</comment>
<evidence type="ECO:0000313" key="1">
    <source>
        <dbReference type="EMBL" id="KAI0039506.1"/>
    </source>
</evidence>
<sequence length="334" mass="35509">MANPAEPHIQSLAIALAGFGEVILHYTPLNSQSQASSTHLRFSSSPLVSAPVAQRADRQESAPGPASGSTQTQADPAPNSQPPDRPPQPHSAPAPAPDDASFPGHAPASTLAPAPSRPAPSSLASPARRSASCTPEMPPDSQGHPRSPQDTPPRARTPASNHKPVLSATEPSSPVPFQTARRRASLVPETQPNRYAHPRSPRDASPPARNPTANPAPARSVTEPSSPAPSQRSASCVPETQPDSYPAASEPFSFELDKLARLKRPLDLSPTMQELLEEADTDARLAGDASHLPKRRHIEKPGSQVPSAPYFGIGWRTPPRRATEYFTEPREYSP</sequence>
<gene>
    <name evidence="1" type="ORF">FA95DRAFT_1612516</name>
</gene>